<dbReference type="InterPro" id="IPR036047">
    <property type="entry name" value="F-box-like_dom_sf"/>
</dbReference>
<evidence type="ECO:0000259" key="1">
    <source>
        <dbReference type="PROSITE" id="PS50181"/>
    </source>
</evidence>
<gene>
    <name evidence="2" type="ORF">PPYR_10606</name>
</gene>
<dbReference type="OrthoDB" id="6705608at2759"/>
<keyword evidence="3" id="KW-1185">Reference proteome</keyword>
<comment type="caution">
    <text evidence="2">The sequence shown here is derived from an EMBL/GenBank/DDBJ whole genome shotgun (WGS) entry which is preliminary data.</text>
</comment>
<name>A0A5N4AGS9_PHOPY</name>
<dbReference type="PROSITE" id="PS50181">
    <property type="entry name" value="FBOX"/>
    <property type="match status" value="1"/>
</dbReference>
<sequence>MDLQVDFMALIPDELKLLIFKHLDSFNIITLENVSHKLKHLSFDKQLLRSLYFCRDYRLTTCHWLRAVMPRLEIITSLNINCVYWISRRNLTRCLSLPMLTSLYALDTKLQLYDICSSNLTSLNVLALTVKGSGPFDCPSCSVLNNLKRLCVILDRSQIHSSFIRTLMEKCMNVEELWFLDLCSDLGWYLPFSNMLPMKVLVTTYQIPPIFQPALDIVSFQSNCGIARMRFENRHKETADIYNYDFYEKISNTVWHTYLGYLRCNFPFGVEDAKKLVYQEVTFDNINFKELSLHHGPSFCCSRLKASILSILRLPNTKFLQKLSINICIFTKDILTADTGEPLSEKGLITFVSHFDRIAEHSPLIEELEVWECISHSTIIMTSAIWSAIGKLSNLKKLFIFALIPIDDQKCLFDICKKLTSLKLTFAGGMHEDLSLILPNLKILRDFRFEQKYLPLDRILKSLASNCACTLERVVLLGDVCDTLSPSSFEAFITNNPQLKLLYVCISTFSKDDLRLITTYLNRVKMEQQIFIVTNSNHALHLVPDSYVIEMVQINSAISVIDIFNDFH</sequence>
<accession>A0A5N4AGS9</accession>
<protein>
    <recommendedName>
        <fullName evidence="1">F-box domain-containing protein</fullName>
    </recommendedName>
</protein>
<dbReference type="InParanoid" id="A0A5N4AGS9"/>
<reference evidence="2 3" key="1">
    <citation type="journal article" date="2018" name="Elife">
        <title>Firefly genomes illuminate parallel origins of bioluminescence in beetles.</title>
        <authorList>
            <person name="Fallon T.R."/>
            <person name="Lower S.E."/>
            <person name="Chang C.H."/>
            <person name="Bessho-Uehara M."/>
            <person name="Martin G.J."/>
            <person name="Bewick A.J."/>
            <person name="Behringer M."/>
            <person name="Debat H.J."/>
            <person name="Wong I."/>
            <person name="Day J.C."/>
            <person name="Suvorov A."/>
            <person name="Silva C.J."/>
            <person name="Stanger-Hall K.F."/>
            <person name="Hall D.W."/>
            <person name="Schmitz R.J."/>
            <person name="Nelson D.R."/>
            <person name="Lewis S.M."/>
            <person name="Shigenobu S."/>
            <person name="Bybee S.M."/>
            <person name="Larracuente A.M."/>
            <person name="Oba Y."/>
            <person name="Weng J.K."/>
        </authorList>
    </citation>
    <scope>NUCLEOTIDE SEQUENCE [LARGE SCALE GENOMIC DNA]</scope>
    <source>
        <strain evidence="2">1611_PpyrPB1</strain>
        <tissue evidence="2">Whole body</tissue>
    </source>
</reference>
<proteinExistence type="predicted"/>
<dbReference type="InterPro" id="IPR032675">
    <property type="entry name" value="LRR_dom_sf"/>
</dbReference>
<organism evidence="2 3">
    <name type="scientific">Photinus pyralis</name>
    <name type="common">Common eastern firefly</name>
    <name type="synonym">Lampyris pyralis</name>
    <dbReference type="NCBI Taxonomy" id="7054"/>
    <lineage>
        <taxon>Eukaryota</taxon>
        <taxon>Metazoa</taxon>
        <taxon>Ecdysozoa</taxon>
        <taxon>Arthropoda</taxon>
        <taxon>Hexapoda</taxon>
        <taxon>Insecta</taxon>
        <taxon>Pterygota</taxon>
        <taxon>Neoptera</taxon>
        <taxon>Endopterygota</taxon>
        <taxon>Coleoptera</taxon>
        <taxon>Polyphaga</taxon>
        <taxon>Elateriformia</taxon>
        <taxon>Elateroidea</taxon>
        <taxon>Lampyridae</taxon>
        <taxon>Lampyrinae</taxon>
        <taxon>Photinus</taxon>
    </lineage>
</organism>
<dbReference type="Gene3D" id="3.80.10.10">
    <property type="entry name" value="Ribonuclease Inhibitor"/>
    <property type="match status" value="1"/>
</dbReference>
<feature type="domain" description="F-box" evidence="1">
    <location>
        <begin position="5"/>
        <end position="51"/>
    </location>
</feature>
<evidence type="ECO:0000313" key="2">
    <source>
        <dbReference type="EMBL" id="KAB0796545.1"/>
    </source>
</evidence>
<dbReference type="EMBL" id="VVIM01000007">
    <property type="protein sequence ID" value="KAB0796545.1"/>
    <property type="molecule type" value="Genomic_DNA"/>
</dbReference>
<evidence type="ECO:0000313" key="3">
    <source>
        <dbReference type="Proteomes" id="UP000327044"/>
    </source>
</evidence>
<dbReference type="SUPFAM" id="SSF81383">
    <property type="entry name" value="F-box domain"/>
    <property type="match status" value="1"/>
</dbReference>
<dbReference type="Gene3D" id="1.20.1280.50">
    <property type="match status" value="1"/>
</dbReference>
<dbReference type="AlphaFoldDB" id="A0A5N4AGS9"/>
<dbReference type="InterPro" id="IPR001810">
    <property type="entry name" value="F-box_dom"/>
</dbReference>
<dbReference type="Proteomes" id="UP000327044">
    <property type="component" value="Unassembled WGS sequence"/>
</dbReference>